<dbReference type="EMBL" id="CAVMJV010000105">
    <property type="protein sequence ID" value="CAK5098821.1"/>
    <property type="molecule type" value="Genomic_DNA"/>
</dbReference>
<evidence type="ECO:0000313" key="1">
    <source>
        <dbReference type="EMBL" id="CAK5098821.1"/>
    </source>
</evidence>
<organism evidence="1 2">
    <name type="scientific">Meloidogyne enterolobii</name>
    <name type="common">Root-knot nematode worm</name>
    <name type="synonym">Meloidogyne mayaguensis</name>
    <dbReference type="NCBI Taxonomy" id="390850"/>
    <lineage>
        <taxon>Eukaryota</taxon>
        <taxon>Metazoa</taxon>
        <taxon>Ecdysozoa</taxon>
        <taxon>Nematoda</taxon>
        <taxon>Chromadorea</taxon>
        <taxon>Rhabditida</taxon>
        <taxon>Tylenchina</taxon>
        <taxon>Tylenchomorpha</taxon>
        <taxon>Tylenchoidea</taxon>
        <taxon>Meloidogynidae</taxon>
        <taxon>Meloidogyninae</taxon>
        <taxon>Meloidogyne</taxon>
    </lineage>
</organism>
<comment type="caution">
    <text evidence="1">The sequence shown here is derived from an EMBL/GenBank/DDBJ whole genome shotgun (WGS) entry which is preliminary data.</text>
</comment>
<reference evidence="1" key="1">
    <citation type="submission" date="2023-11" db="EMBL/GenBank/DDBJ databases">
        <authorList>
            <person name="Poullet M."/>
        </authorList>
    </citation>
    <scope>NUCLEOTIDE SEQUENCE</scope>
    <source>
        <strain evidence="1">E1834</strain>
    </source>
</reference>
<name>A0ACB1AQ94_MELEN</name>
<keyword evidence="2" id="KW-1185">Reference proteome</keyword>
<dbReference type="Proteomes" id="UP001497535">
    <property type="component" value="Unassembled WGS sequence"/>
</dbReference>
<accession>A0ACB1AQ94</accession>
<gene>
    <name evidence="1" type="ORF">MENTE1834_LOCUS41689</name>
</gene>
<protein>
    <submittedName>
        <fullName evidence="1">Uncharacterized protein</fullName>
    </submittedName>
</protein>
<proteinExistence type="predicted"/>
<sequence length="113" mass="13259">MSEINAKMRSRINSNVSDNKKKLTTSRPNIPFNEPRNSMESEFRPRKKLIPEKRKTVKLEMGSVQDENRYNAFRRNPRAMIRRLSRAASFKNASYSLDLQGILNQFEKVHTCN</sequence>
<evidence type="ECO:0000313" key="2">
    <source>
        <dbReference type="Proteomes" id="UP001497535"/>
    </source>
</evidence>